<protein>
    <recommendedName>
        <fullName evidence="3">Xylanolytic transcriptional activator regulatory domain-containing protein</fullName>
    </recommendedName>
</protein>
<evidence type="ECO:0000259" key="3">
    <source>
        <dbReference type="SMART" id="SM00906"/>
    </source>
</evidence>
<dbReference type="EMBL" id="SWKU01000014">
    <property type="protein sequence ID" value="KAF3000779.1"/>
    <property type="molecule type" value="Genomic_DNA"/>
</dbReference>
<evidence type="ECO:0000256" key="1">
    <source>
        <dbReference type="ARBA" id="ARBA00023242"/>
    </source>
</evidence>
<accession>A0A9P4TC76</accession>
<reference evidence="4" key="1">
    <citation type="submission" date="2019-04" db="EMBL/GenBank/DDBJ databases">
        <title>Sequencing of skin fungus with MAO and IRED activity.</title>
        <authorList>
            <person name="Marsaioli A.J."/>
            <person name="Bonatto J.M.C."/>
            <person name="Reis Junior O."/>
        </authorList>
    </citation>
    <scope>NUCLEOTIDE SEQUENCE</scope>
    <source>
        <strain evidence="4">30M1</strain>
    </source>
</reference>
<feature type="region of interest" description="Disordered" evidence="2">
    <location>
        <begin position="62"/>
        <end position="100"/>
    </location>
</feature>
<dbReference type="CDD" id="cd12148">
    <property type="entry name" value="fungal_TF_MHR"/>
    <property type="match status" value="1"/>
</dbReference>
<feature type="domain" description="Xylanolytic transcriptional activator regulatory" evidence="3">
    <location>
        <begin position="314"/>
        <end position="387"/>
    </location>
</feature>
<keyword evidence="1" id="KW-0539">Nucleus</keyword>
<dbReference type="PANTHER" id="PTHR47654:SF5">
    <property type="entry name" value="TRANSCRIPTION FACTOR DOMAIN-CONTAINING PROTEIN"/>
    <property type="match status" value="1"/>
</dbReference>
<feature type="compositionally biased region" description="Basic and acidic residues" evidence="2">
    <location>
        <begin position="65"/>
        <end position="80"/>
    </location>
</feature>
<proteinExistence type="predicted"/>
<feature type="compositionally biased region" description="Polar residues" evidence="2">
    <location>
        <begin position="723"/>
        <end position="743"/>
    </location>
</feature>
<dbReference type="SMART" id="SM00906">
    <property type="entry name" value="Fungal_trans"/>
    <property type="match status" value="1"/>
</dbReference>
<dbReference type="PANTHER" id="PTHR47654">
    <property type="entry name" value="ZN(II)2CYS6 TRANSCRIPTION FACTOR (EUROFUNG)-RELATED"/>
    <property type="match status" value="1"/>
</dbReference>
<dbReference type="Proteomes" id="UP000801428">
    <property type="component" value="Unassembled WGS sequence"/>
</dbReference>
<dbReference type="GO" id="GO:0006351">
    <property type="term" value="P:DNA-templated transcription"/>
    <property type="evidence" value="ECO:0007669"/>
    <property type="project" value="InterPro"/>
</dbReference>
<dbReference type="AlphaFoldDB" id="A0A9P4TC76"/>
<dbReference type="InterPro" id="IPR007219">
    <property type="entry name" value="XnlR_reg_dom"/>
</dbReference>
<evidence type="ECO:0000256" key="2">
    <source>
        <dbReference type="SAM" id="MobiDB-lite"/>
    </source>
</evidence>
<comment type="caution">
    <text evidence="4">The sequence shown here is derived from an EMBL/GenBank/DDBJ whole genome shotgun (WGS) entry which is preliminary data.</text>
</comment>
<dbReference type="GO" id="GO:0008270">
    <property type="term" value="F:zinc ion binding"/>
    <property type="evidence" value="ECO:0007669"/>
    <property type="project" value="InterPro"/>
</dbReference>
<feature type="region of interest" description="Disordered" evidence="2">
    <location>
        <begin position="717"/>
        <end position="743"/>
    </location>
</feature>
<evidence type="ECO:0000313" key="5">
    <source>
        <dbReference type="Proteomes" id="UP000801428"/>
    </source>
</evidence>
<name>A0A9P4TC76_CURKU</name>
<sequence>MFQLQRKRDLVYLRVEPQGPPQDDMISLLRDLRSQVSNERQARIDDLLASVVEDVADAVATVGDPTDKYRGPLGEDDRADTNASAEVGSSAAGEQDLIDEDLMRDEVPKTTDMAGRAFETQWLRNLRSGDPPSTYYPGDDEAIDGHLEAHRRRDNVHATVPMVSTAKASFYLDDQVLDTDMLADPFEMPPFGVAEILVQAYMESAQKSYPFLEKKSFISKLRCYYSSLQRGAPYNVTREWQATLNVVFAIGAVYGHLTKAEWRADDRDHLVYHSRAWSLSLRNPWWFSSPEPACMQLTGLLSFYYLSTGHINRSWVLIGNAVRSGIALGLHQRNDDSAMSATRKELNSRIWWAHYSLERLVSTLTGRPSSTMGYLCSVPLPQPLGPEDDDEIINKPQIGDKGKRLLMSEGASSRLQAEAIPAQQDLTYYTSASEIANSGVYLRSMLDLGNIVQTALELYSASAIRDSWDSVQSKIAHTNDVLDAWATALPAGLNFFRRSNGVEHHSSREQKTLDILYQSTKILITRPCLCRIERRGPNQIASSDTFIRRAAVICVEAAKSIAALLPEAMFENLVVLYQAGPWWQMVHIIMQALTVLCLQIALDATYSTGDHQSHVPLLKKLLLWLRIMRSTNGMAGRAYSISSELVRKLTSTGKIDIRDILRDEDTIMASPTERNSATSIPSLTHTPYPNVLNPVDEPLTSKKQFSGSITAPPILQQRGHTSEIPSRSQYLPVPSQSQNTLPSHSGKGLYLPPIHTNIDLGASVEGPLVASSGLDQTIFPGSVFTSFDERNLWAGPGFEGISFLAH</sequence>
<dbReference type="Pfam" id="PF04082">
    <property type="entry name" value="Fungal_trans"/>
    <property type="match status" value="1"/>
</dbReference>
<dbReference type="InterPro" id="IPR053230">
    <property type="entry name" value="Trans_reg_galc"/>
</dbReference>
<evidence type="ECO:0000313" key="4">
    <source>
        <dbReference type="EMBL" id="KAF3000779.1"/>
    </source>
</evidence>
<dbReference type="OrthoDB" id="424974at2759"/>
<feature type="compositionally biased region" description="Low complexity" evidence="2">
    <location>
        <begin position="83"/>
        <end position="94"/>
    </location>
</feature>
<dbReference type="GO" id="GO:0003677">
    <property type="term" value="F:DNA binding"/>
    <property type="evidence" value="ECO:0007669"/>
    <property type="project" value="InterPro"/>
</dbReference>
<gene>
    <name evidence="4" type="ORF">E8E13_005255</name>
</gene>
<organism evidence="4 5">
    <name type="scientific">Curvularia kusanoi</name>
    <name type="common">Cochliobolus kusanoi</name>
    <dbReference type="NCBI Taxonomy" id="90978"/>
    <lineage>
        <taxon>Eukaryota</taxon>
        <taxon>Fungi</taxon>
        <taxon>Dikarya</taxon>
        <taxon>Ascomycota</taxon>
        <taxon>Pezizomycotina</taxon>
        <taxon>Dothideomycetes</taxon>
        <taxon>Pleosporomycetidae</taxon>
        <taxon>Pleosporales</taxon>
        <taxon>Pleosporineae</taxon>
        <taxon>Pleosporaceae</taxon>
        <taxon>Curvularia</taxon>
    </lineage>
</organism>
<keyword evidence="5" id="KW-1185">Reference proteome</keyword>